<reference evidence="1" key="1">
    <citation type="submission" date="2014-11" db="EMBL/GenBank/DDBJ databases">
        <authorList>
            <person name="Amaro Gonzalez C."/>
        </authorList>
    </citation>
    <scope>NUCLEOTIDE SEQUENCE</scope>
</reference>
<dbReference type="AlphaFoldDB" id="A0A0E9UTQ5"/>
<dbReference type="EMBL" id="GBXM01039982">
    <property type="protein sequence ID" value="JAH68595.1"/>
    <property type="molecule type" value="Transcribed_RNA"/>
</dbReference>
<accession>A0A0E9UTQ5</accession>
<sequence length="50" mass="5822">MFQSCRYPSEKPTASRFVRVTYCRAVALVPDGVLSWRHRCRPCCVTLSRM</sequence>
<proteinExistence type="predicted"/>
<protein>
    <submittedName>
        <fullName evidence="1">Uncharacterized protein</fullName>
    </submittedName>
</protein>
<name>A0A0E9UTQ5_ANGAN</name>
<organism evidence="1">
    <name type="scientific">Anguilla anguilla</name>
    <name type="common">European freshwater eel</name>
    <name type="synonym">Muraena anguilla</name>
    <dbReference type="NCBI Taxonomy" id="7936"/>
    <lineage>
        <taxon>Eukaryota</taxon>
        <taxon>Metazoa</taxon>
        <taxon>Chordata</taxon>
        <taxon>Craniata</taxon>
        <taxon>Vertebrata</taxon>
        <taxon>Euteleostomi</taxon>
        <taxon>Actinopterygii</taxon>
        <taxon>Neopterygii</taxon>
        <taxon>Teleostei</taxon>
        <taxon>Anguilliformes</taxon>
        <taxon>Anguillidae</taxon>
        <taxon>Anguilla</taxon>
    </lineage>
</organism>
<reference evidence="1" key="2">
    <citation type="journal article" date="2015" name="Fish Shellfish Immunol.">
        <title>Early steps in the European eel (Anguilla anguilla)-Vibrio vulnificus interaction in the gills: Role of the RtxA13 toxin.</title>
        <authorList>
            <person name="Callol A."/>
            <person name="Pajuelo D."/>
            <person name="Ebbesson L."/>
            <person name="Teles M."/>
            <person name="MacKenzie S."/>
            <person name="Amaro C."/>
        </authorList>
    </citation>
    <scope>NUCLEOTIDE SEQUENCE</scope>
</reference>
<evidence type="ECO:0000313" key="1">
    <source>
        <dbReference type="EMBL" id="JAH68595.1"/>
    </source>
</evidence>